<evidence type="ECO:0000259" key="2">
    <source>
        <dbReference type="Pfam" id="PF05678"/>
    </source>
</evidence>
<name>A0A4U6SXD6_SETVI</name>
<dbReference type="PANTHER" id="PTHR34794:SF9">
    <property type="entry name" value="OS03G0676400 PROTEIN"/>
    <property type="match status" value="1"/>
</dbReference>
<dbReference type="Gramene" id="TKV92072">
    <property type="protein sequence ID" value="TKV92072"/>
    <property type="gene ID" value="SEVIR_9G139325v2"/>
</dbReference>
<dbReference type="InterPro" id="IPR039610">
    <property type="entry name" value="VQ29"/>
</dbReference>
<dbReference type="Pfam" id="PF05678">
    <property type="entry name" value="VQ"/>
    <property type="match status" value="1"/>
</dbReference>
<sequence>MEESNPGYHSTTVHQSHIHGAGRRAPAVRLAAAAPPTQEVRASASTSPTRPLGPACQPGSVRPAGRPARRRRFHFNTPPLRCALTTVSTCAIAPGRRSLSPLTSLTDPDPGRTNPHARARPRLFMRSLHQRARCTRNTSCWARTRGMDHHGERRSSAHGAAARPWRGTGGGGGALPPPPPKVYRVEPRDFRALVQRLTGAGGGSEAAAPGPAAQLAAQQRVVAPAMVAESRRMEAAAAAAAAAVAPEQQFDYASWYSAPLLSPAYGAAGFGGHQL</sequence>
<organism evidence="3 4">
    <name type="scientific">Setaria viridis</name>
    <name type="common">Green bristlegrass</name>
    <name type="synonym">Setaria italica subsp. viridis</name>
    <dbReference type="NCBI Taxonomy" id="4556"/>
    <lineage>
        <taxon>Eukaryota</taxon>
        <taxon>Viridiplantae</taxon>
        <taxon>Streptophyta</taxon>
        <taxon>Embryophyta</taxon>
        <taxon>Tracheophyta</taxon>
        <taxon>Spermatophyta</taxon>
        <taxon>Magnoliopsida</taxon>
        <taxon>Liliopsida</taxon>
        <taxon>Poales</taxon>
        <taxon>Poaceae</taxon>
        <taxon>PACMAD clade</taxon>
        <taxon>Panicoideae</taxon>
        <taxon>Panicodae</taxon>
        <taxon>Paniceae</taxon>
        <taxon>Cenchrinae</taxon>
        <taxon>Setaria</taxon>
    </lineage>
</organism>
<dbReference type="PANTHER" id="PTHR34794">
    <property type="entry name" value="EXPRESSED PROTEIN"/>
    <property type="match status" value="1"/>
</dbReference>
<feature type="domain" description="VQ" evidence="2">
    <location>
        <begin position="177"/>
        <end position="201"/>
    </location>
</feature>
<dbReference type="EMBL" id="CM016560">
    <property type="protein sequence ID" value="TKV92072.1"/>
    <property type="molecule type" value="Genomic_DNA"/>
</dbReference>
<dbReference type="InterPro" id="IPR008889">
    <property type="entry name" value="VQ"/>
</dbReference>
<feature type="region of interest" description="Disordered" evidence="1">
    <location>
        <begin position="147"/>
        <end position="178"/>
    </location>
</feature>
<evidence type="ECO:0000313" key="4">
    <source>
        <dbReference type="Proteomes" id="UP000298652"/>
    </source>
</evidence>
<feature type="region of interest" description="Disordered" evidence="1">
    <location>
        <begin position="97"/>
        <end position="120"/>
    </location>
</feature>
<evidence type="ECO:0000313" key="3">
    <source>
        <dbReference type="EMBL" id="TKV92072.1"/>
    </source>
</evidence>
<accession>A0A4U6SXD6</accession>
<feature type="compositionally biased region" description="Low complexity" evidence="1">
    <location>
        <begin position="23"/>
        <end position="36"/>
    </location>
</feature>
<dbReference type="Proteomes" id="UP000298652">
    <property type="component" value="Chromosome 9"/>
</dbReference>
<reference evidence="3" key="1">
    <citation type="submission" date="2019-03" db="EMBL/GenBank/DDBJ databases">
        <title>WGS assembly of Setaria viridis.</title>
        <authorList>
            <person name="Huang P."/>
            <person name="Jenkins J."/>
            <person name="Grimwood J."/>
            <person name="Barry K."/>
            <person name="Healey A."/>
            <person name="Mamidi S."/>
            <person name="Sreedasyam A."/>
            <person name="Shu S."/>
            <person name="Feldman M."/>
            <person name="Wu J."/>
            <person name="Yu Y."/>
            <person name="Chen C."/>
            <person name="Johnson J."/>
            <person name="Rokhsar D."/>
            <person name="Baxter I."/>
            <person name="Schmutz J."/>
            <person name="Brutnell T."/>
            <person name="Kellogg E."/>
        </authorList>
    </citation>
    <scope>NUCLEOTIDE SEQUENCE [LARGE SCALE GENOMIC DNA]</scope>
</reference>
<dbReference type="AlphaFoldDB" id="A0A4U6SXD6"/>
<protein>
    <recommendedName>
        <fullName evidence="2">VQ domain-containing protein</fullName>
    </recommendedName>
</protein>
<keyword evidence="4" id="KW-1185">Reference proteome</keyword>
<feature type="region of interest" description="Disordered" evidence="1">
    <location>
        <begin position="1"/>
        <end position="69"/>
    </location>
</feature>
<evidence type="ECO:0000256" key="1">
    <source>
        <dbReference type="SAM" id="MobiDB-lite"/>
    </source>
</evidence>
<proteinExistence type="predicted"/>
<gene>
    <name evidence="3" type="ORF">SEVIR_9G139325v2</name>
</gene>